<accession>A0ABN8YG98</accession>
<name>A0ABN8YG98_RANTA</name>
<evidence type="ECO:0000313" key="1">
    <source>
        <dbReference type="EMBL" id="CAI9158896.1"/>
    </source>
</evidence>
<protein>
    <submittedName>
        <fullName evidence="1">Uncharacterized protein</fullName>
    </submittedName>
</protein>
<organism evidence="1 2">
    <name type="scientific">Rangifer tarandus platyrhynchus</name>
    <name type="common">Svalbard reindeer</name>
    <dbReference type="NCBI Taxonomy" id="3082113"/>
    <lineage>
        <taxon>Eukaryota</taxon>
        <taxon>Metazoa</taxon>
        <taxon>Chordata</taxon>
        <taxon>Craniata</taxon>
        <taxon>Vertebrata</taxon>
        <taxon>Euteleostomi</taxon>
        <taxon>Mammalia</taxon>
        <taxon>Eutheria</taxon>
        <taxon>Laurasiatheria</taxon>
        <taxon>Artiodactyla</taxon>
        <taxon>Ruminantia</taxon>
        <taxon>Pecora</taxon>
        <taxon>Cervidae</taxon>
        <taxon>Odocoileinae</taxon>
        <taxon>Rangifer</taxon>
    </lineage>
</organism>
<sequence length="151" mass="17191">MYASGRMEGWGTETCYVLLKRSQKGKHRHSIFFLTERALSLLSKSEIFKLPLHPRVMYYANMCPFALSFVTSKKNVTNIVLGKGIKVFSEVSQIVGGMCSVTYVKRISSTIYRLNSSLYPRIILDFISCWLRVSLLAQMVKNPPAGQETWV</sequence>
<dbReference type="Proteomes" id="UP001176941">
    <property type="component" value="Chromosome 18"/>
</dbReference>
<proteinExistence type="predicted"/>
<gene>
    <name evidence="1" type="ORF">MRATA1EN1_LOCUS7858</name>
</gene>
<reference evidence="1" key="1">
    <citation type="submission" date="2023-04" db="EMBL/GenBank/DDBJ databases">
        <authorList>
            <consortium name="ELIXIR-Norway"/>
        </authorList>
    </citation>
    <scope>NUCLEOTIDE SEQUENCE [LARGE SCALE GENOMIC DNA]</scope>
</reference>
<keyword evidence="2" id="KW-1185">Reference proteome</keyword>
<evidence type="ECO:0000313" key="2">
    <source>
        <dbReference type="Proteomes" id="UP001176941"/>
    </source>
</evidence>
<dbReference type="EMBL" id="OX459954">
    <property type="protein sequence ID" value="CAI9158896.1"/>
    <property type="molecule type" value="Genomic_DNA"/>
</dbReference>